<sequence>MCYNKDTAREARPEGKGRRMYRERKSRTPAKTVTHFLISCIKENGAVPATNYTPRQTHNRVKPIITRQTRKVKRRS</sequence>
<reference evidence="2" key="1">
    <citation type="journal article" date="2021" name="Proc. Natl. Acad. Sci. U.S.A.">
        <title>A Catalog of Tens of Thousands of Viruses from Human Metagenomes Reveals Hidden Associations with Chronic Diseases.</title>
        <authorList>
            <person name="Tisza M.J."/>
            <person name="Buck C.B."/>
        </authorList>
    </citation>
    <scope>NUCLEOTIDE SEQUENCE</scope>
    <source>
        <strain evidence="2">CtMCY8</strain>
    </source>
</reference>
<evidence type="ECO:0000313" key="2">
    <source>
        <dbReference type="EMBL" id="DAF60061.1"/>
    </source>
</evidence>
<dbReference type="EMBL" id="BK032782">
    <property type="protein sequence ID" value="DAF60061.1"/>
    <property type="molecule type" value="Genomic_DNA"/>
</dbReference>
<feature type="region of interest" description="Disordered" evidence="1">
    <location>
        <begin position="49"/>
        <end position="76"/>
    </location>
</feature>
<organism evidence="2">
    <name type="scientific">Siphoviridae sp. ctMCY8</name>
    <dbReference type="NCBI Taxonomy" id="2827854"/>
    <lineage>
        <taxon>Viruses</taxon>
        <taxon>Duplodnaviria</taxon>
        <taxon>Heunggongvirae</taxon>
        <taxon>Uroviricota</taxon>
        <taxon>Caudoviricetes</taxon>
    </lineage>
</organism>
<name>A0A8S5T9Q2_9CAUD</name>
<evidence type="ECO:0000256" key="1">
    <source>
        <dbReference type="SAM" id="MobiDB-lite"/>
    </source>
</evidence>
<proteinExistence type="predicted"/>
<protein>
    <submittedName>
        <fullName evidence="2">Uncharacterized protein</fullName>
    </submittedName>
</protein>
<feature type="region of interest" description="Disordered" evidence="1">
    <location>
        <begin position="1"/>
        <end position="29"/>
    </location>
</feature>
<accession>A0A8S5T9Q2</accession>
<feature type="compositionally biased region" description="Basic residues" evidence="1">
    <location>
        <begin position="18"/>
        <end position="28"/>
    </location>
</feature>
<feature type="compositionally biased region" description="Basic and acidic residues" evidence="1">
    <location>
        <begin position="1"/>
        <end position="17"/>
    </location>
</feature>